<dbReference type="PANTHER" id="PTHR30193">
    <property type="entry name" value="ABC TRANSPORTER PERMEASE PROTEIN"/>
    <property type="match status" value="1"/>
</dbReference>
<dbReference type="EMBL" id="JXMS01000011">
    <property type="protein sequence ID" value="OBQ52166.1"/>
    <property type="molecule type" value="Genomic_DNA"/>
</dbReference>
<feature type="transmembrane region" description="Helical" evidence="7">
    <location>
        <begin position="65"/>
        <end position="87"/>
    </location>
</feature>
<name>A0A1B7XDP3_9BACT</name>
<evidence type="ECO:0000313" key="10">
    <source>
        <dbReference type="Proteomes" id="UP000091979"/>
    </source>
</evidence>
<dbReference type="PANTHER" id="PTHR30193:SF37">
    <property type="entry name" value="INNER MEMBRANE ABC TRANSPORTER PERMEASE PROTEIN YCJO"/>
    <property type="match status" value="1"/>
</dbReference>
<keyword evidence="2" id="KW-0813">Transport</keyword>
<evidence type="ECO:0000256" key="3">
    <source>
        <dbReference type="ARBA" id="ARBA00022475"/>
    </source>
</evidence>
<dbReference type="PROSITE" id="PS50928">
    <property type="entry name" value="ABC_TM1"/>
    <property type="match status" value="1"/>
</dbReference>
<keyword evidence="3" id="KW-1003">Cell membrane</keyword>
<organism evidence="9 10">
    <name type="scientific">Halodesulfovibrio spirochaetisodalis</name>
    <dbReference type="NCBI Taxonomy" id="1560234"/>
    <lineage>
        <taxon>Bacteria</taxon>
        <taxon>Pseudomonadati</taxon>
        <taxon>Thermodesulfobacteriota</taxon>
        <taxon>Desulfovibrionia</taxon>
        <taxon>Desulfovibrionales</taxon>
        <taxon>Desulfovibrionaceae</taxon>
        <taxon>Halodesulfovibrio</taxon>
    </lineage>
</organism>
<keyword evidence="6 7" id="KW-0472">Membrane</keyword>
<keyword evidence="5 7" id="KW-1133">Transmembrane helix</keyword>
<evidence type="ECO:0000256" key="2">
    <source>
        <dbReference type="ARBA" id="ARBA00022448"/>
    </source>
</evidence>
<sequence>MLPYLLSAPALVLMFLFLIGPIMAVLFLSFTDWQLGETAFRITGLENYLTLFSDELFLRSMRNTAFYIVMTVPTTLIFGLVGAMLILQSGAMRKLYQTIYFLPFMGTAVAMLIVWEFVLHPTIGVWGMIAQWFNLDPVNLLRNEHTALPILALISIWQNVGFAIVLFMAGLSGIPEEMYEAGALDGADGVFSKFSLITWPLISHVTFFVFILLTVHSFQIFESVAVLTKGGPNDATEVLTYTMYKEGFDYFRTNIASAITVVFLTGVGALVLIKAAWLEKKVHYQ</sequence>
<comment type="caution">
    <text evidence="9">The sequence shown here is derived from an EMBL/GenBank/DDBJ whole genome shotgun (WGS) entry which is preliminary data.</text>
</comment>
<dbReference type="InterPro" id="IPR051393">
    <property type="entry name" value="ABC_transporter_permease"/>
</dbReference>
<evidence type="ECO:0000259" key="8">
    <source>
        <dbReference type="PROSITE" id="PS50928"/>
    </source>
</evidence>
<keyword evidence="10" id="KW-1185">Reference proteome</keyword>
<evidence type="ECO:0000256" key="4">
    <source>
        <dbReference type="ARBA" id="ARBA00022692"/>
    </source>
</evidence>
<dbReference type="GO" id="GO:0055085">
    <property type="term" value="P:transmembrane transport"/>
    <property type="evidence" value="ECO:0007669"/>
    <property type="project" value="InterPro"/>
</dbReference>
<evidence type="ECO:0000313" key="9">
    <source>
        <dbReference type="EMBL" id="OBQ52166.1"/>
    </source>
</evidence>
<dbReference type="Proteomes" id="UP000091979">
    <property type="component" value="Unassembled WGS sequence"/>
</dbReference>
<evidence type="ECO:0000256" key="6">
    <source>
        <dbReference type="ARBA" id="ARBA00023136"/>
    </source>
</evidence>
<evidence type="ECO:0000256" key="5">
    <source>
        <dbReference type="ARBA" id="ARBA00022989"/>
    </source>
</evidence>
<dbReference type="SUPFAM" id="SSF161098">
    <property type="entry name" value="MetI-like"/>
    <property type="match status" value="1"/>
</dbReference>
<proteinExistence type="predicted"/>
<feature type="transmembrane region" description="Helical" evidence="7">
    <location>
        <begin position="12"/>
        <end position="30"/>
    </location>
</feature>
<dbReference type="AlphaFoldDB" id="A0A1B7XDP3"/>
<dbReference type="PATRIC" id="fig|1560234.3.peg.436"/>
<feature type="domain" description="ABC transmembrane type-1" evidence="8">
    <location>
        <begin position="61"/>
        <end position="272"/>
    </location>
</feature>
<feature type="transmembrane region" description="Helical" evidence="7">
    <location>
        <begin position="255"/>
        <end position="277"/>
    </location>
</feature>
<keyword evidence="4 7" id="KW-0812">Transmembrane</keyword>
<feature type="transmembrane region" description="Helical" evidence="7">
    <location>
        <begin position="201"/>
        <end position="221"/>
    </location>
</feature>
<feature type="transmembrane region" description="Helical" evidence="7">
    <location>
        <begin position="99"/>
        <end position="118"/>
    </location>
</feature>
<dbReference type="InterPro" id="IPR035906">
    <property type="entry name" value="MetI-like_sf"/>
</dbReference>
<dbReference type="Gene3D" id="1.10.3720.10">
    <property type="entry name" value="MetI-like"/>
    <property type="match status" value="1"/>
</dbReference>
<comment type="subcellular location">
    <subcellularLocation>
        <location evidence="1">Cell membrane</location>
        <topology evidence="1">Multi-pass membrane protein</topology>
    </subcellularLocation>
</comment>
<reference evidence="9 10" key="1">
    <citation type="submission" date="2015-01" db="EMBL/GenBank/DDBJ databases">
        <title>Desulfovibrio sp. JC271 draft genome sequence.</title>
        <authorList>
            <person name="Shivani Y."/>
            <person name="Subhash Y."/>
            <person name="Sasikala C."/>
            <person name="Ramana C.V."/>
        </authorList>
    </citation>
    <scope>NUCLEOTIDE SEQUENCE [LARGE SCALE GENOMIC DNA]</scope>
    <source>
        <strain evidence="9 10">JC271</strain>
    </source>
</reference>
<evidence type="ECO:0000256" key="1">
    <source>
        <dbReference type="ARBA" id="ARBA00004651"/>
    </source>
</evidence>
<dbReference type="InterPro" id="IPR000515">
    <property type="entry name" value="MetI-like"/>
</dbReference>
<gene>
    <name evidence="9" type="ORF">SP90_08090</name>
</gene>
<dbReference type="GO" id="GO:0005886">
    <property type="term" value="C:plasma membrane"/>
    <property type="evidence" value="ECO:0007669"/>
    <property type="project" value="UniProtKB-SubCell"/>
</dbReference>
<evidence type="ECO:0000256" key="7">
    <source>
        <dbReference type="SAM" id="Phobius"/>
    </source>
</evidence>
<dbReference type="STRING" id="1560234.SP90_08090"/>
<protein>
    <recommendedName>
        <fullName evidence="8">ABC transmembrane type-1 domain-containing protein</fullName>
    </recommendedName>
</protein>
<feature type="transmembrane region" description="Helical" evidence="7">
    <location>
        <begin position="147"/>
        <end position="169"/>
    </location>
</feature>
<accession>A0A1B7XDP3</accession>